<sequence length="86" mass="9498">MNRLYVDLPEVASLLTLSTATIQKMVRQSEFPPPRKLSAQRVGWLVREVEAWAEERPVSDLPPPPNTGGRKGPKQSADCQGQNSGQ</sequence>
<dbReference type="InterPro" id="IPR009061">
    <property type="entry name" value="DNA-bd_dom_put_sf"/>
</dbReference>
<evidence type="ECO:0000313" key="3">
    <source>
        <dbReference type="Proteomes" id="UP000472320"/>
    </source>
</evidence>
<name>A0A6L6QH56_9BURK</name>
<feature type="region of interest" description="Disordered" evidence="1">
    <location>
        <begin position="55"/>
        <end position="86"/>
    </location>
</feature>
<dbReference type="InterPro" id="IPR010260">
    <property type="entry name" value="AlpA"/>
</dbReference>
<reference evidence="2 3" key="1">
    <citation type="submission" date="2019-11" db="EMBL/GenBank/DDBJ databases">
        <title>Type strains purchased from KCTC, JCM and DSMZ.</title>
        <authorList>
            <person name="Lu H."/>
        </authorList>
    </citation>
    <scope>NUCLEOTIDE SEQUENCE [LARGE SCALE GENOMIC DNA]</scope>
    <source>
        <strain evidence="2 3">JCM 31587</strain>
    </source>
</reference>
<accession>A0A6L6QH56</accession>
<dbReference type="OrthoDB" id="8779547at2"/>
<evidence type="ECO:0000313" key="2">
    <source>
        <dbReference type="EMBL" id="MTW11404.1"/>
    </source>
</evidence>
<organism evidence="2 3">
    <name type="scientific">Massilia eburnea</name>
    <dbReference type="NCBI Taxonomy" id="1776165"/>
    <lineage>
        <taxon>Bacteria</taxon>
        <taxon>Pseudomonadati</taxon>
        <taxon>Pseudomonadota</taxon>
        <taxon>Betaproteobacteria</taxon>
        <taxon>Burkholderiales</taxon>
        <taxon>Oxalobacteraceae</taxon>
        <taxon>Telluria group</taxon>
        <taxon>Massilia</taxon>
    </lineage>
</organism>
<dbReference type="Pfam" id="PF05930">
    <property type="entry name" value="Phage_AlpA"/>
    <property type="match status" value="1"/>
</dbReference>
<keyword evidence="3" id="KW-1185">Reference proteome</keyword>
<dbReference type="EMBL" id="WNKX01000008">
    <property type="protein sequence ID" value="MTW11404.1"/>
    <property type="molecule type" value="Genomic_DNA"/>
</dbReference>
<proteinExistence type="predicted"/>
<gene>
    <name evidence="2" type="ORF">GM658_12435</name>
</gene>
<dbReference type="Gene3D" id="1.10.238.160">
    <property type="match status" value="1"/>
</dbReference>
<evidence type="ECO:0000256" key="1">
    <source>
        <dbReference type="SAM" id="MobiDB-lite"/>
    </source>
</evidence>
<comment type="caution">
    <text evidence="2">The sequence shown here is derived from an EMBL/GenBank/DDBJ whole genome shotgun (WGS) entry which is preliminary data.</text>
</comment>
<dbReference type="AlphaFoldDB" id="A0A6L6QH56"/>
<protein>
    <submittedName>
        <fullName evidence="2">AlpA family phage regulatory protein</fullName>
    </submittedName>
</protein>
<dbReference type="SUPFAM" id="SSF46955">
    <property type="entry name" value="Putative DNA-binding domain"/>
    <property type="match status" value="1"/>
</dbReference>
<feature type="compositionally biased region" description="Polar residues" evidence="1">
    <location>
        <begin position="77"/>
        <end position="86"/>
    </location>
</feature>
<dbReference type="Proteomes" id="UP000472320">
    <property type="component" value="Unassembled WGS sequence"/>
</dbReference>